<evidence type="ECO:0000313" key="2">
    <source>
        <dbReference type="EMBL" id="ABK57048.1"/>
    </source>
</evidence>
<dbReference type="EMBL" id="AC191960">
    <property type="protein sequence ID" value="ABK57048.1"/>
    <property type="molecule type" value="Genomic_DNA"/>
</dbReference>
<feature type="compositionally biased region" description="Basic and acidic residues" evidence="1">
    <location>
        <begin position="166"/>
        <end position="175"/>
    </location>
</feature>
<reference evidence="2" key="1">
    <citation type="submission" date="2007-01" db="EMBL/GenBank/DDBJ databases">
        <title>Direct Submission.</title>
        <authorList>
            <person name="Desjardins C.A."/>
            <person name="Gundersen-Rindal D.E."/>
            <person name="Hostetler J.B."/>
            <person name="Tallon L.J."/>
            <person name="Utterback T.R."/>
            <person name="Fuester R.W."/>
            <person name="Schatz M.C."/>
            <person name="Pedroni M.J."/>
            <person name="Fadrosh D.W."/>
            <person name="Haas B.J."/>
            <person name="Toms B.S."/>
            <person name="Chen D."/>
            <person name="Nene V."/>
        </authorList>
    </citation>
    <scope>NUCLEOTIDE SEQUENCE</scope>
</reference>
<organism evidence="2">
    <name type="scientific">Glyptapanteles indiensis</name>
    <name type="common">Parasitoid wasp</name>
    <dbReference type="NCBI Taxonomy" id="92994"/>
    <lineage>
        <taxon>Eukaryota</taxon>
        <taxon>Metazoa</taxon>
        <taxon>Ecdysozoa</taxon>
        <taxon>Arthropoda</taxon>
        <taxon>Hexapoda</taxon>
        <taxon>Insecta</taxon>
        <taxon>Pterygota</taxon>
        <taxon>Neoptera</taxon>
        <taxon>Endopterygota</taxon>
        <taxon>Hymenoptera</taxon>
        <taxon>Apocrita</taxon>
        <taxon>Ichneumonoidea</taxon>
        <taxon>Braconidae</taxon>
        <taxon>Microgastrinae</taxon>
        <taxon>Glyptapanteles</taxon>
    </lineage>
</organism>
<dbReference type="AlphaFoldDB" id="A0JCY3"/>
<sequence>MNPFNIDNAPSESNYESHERSKQRQFIVGAKITQNDNRFNPDNGIVRGATINQNSNNYHANSNGGAIQGAVINQTGNSFGTNSHNCHDHEQKSVATDSNQQSAEELTNEDDSKNSVFRKDEEVKSSHLKDLSTTDTSKTDVNKANVAQPETQLPQSENVDNSHGQNTDHHHKPENFKYPNSNYNNYGQGFGQWQAPQGTEFFLFQYGFQPLQPENQY</sequence>
<accession>A0JCY3</accession>
<feature type="compositionally biased region" description="Basic and acidic residues" evidence="1">
    <location>
        <begin position="110"/>
        <end position="141"/>
    </location>
</feature>
<feature type="region of interest" description="Disordered" evidence="1">
    <location>
        <begin position="1"/>
        <end position="22"/>
    </location>
</feature>
<feature type="compositionally biased region" description="Polar residues" evidence="1">
    <location>
        <begin position="93"/>
        <end position="105"/>
    </location>
</feature>
<gene>
    <name evidence="2" type="ORF">GIP_L1_00620</name>
</gene>
<name>A0JCY3_GLYIN</name>
<feature type="region of interest" description="Disordered" evidence="1">
    <location>
        <begin position="76"/>
        <end position="179"/>
    </location>
</feature>
<proteinExistence type="predicted"/>
<protein>
    <submittedName>
        <fullName evidence="2">Uncharacterized protein</fullName>
    </submittedName>
</protein>
<feature type="compositionally biased region" description="Polar residues" evidence="1">
    <location>
        <begin position="148"/>
        <end position="165"/>
    </location>
</feature>
<evidence type="ECO:0000256" key="1">
    <source>
        <dbReference type="SAM" id="MobiDB-lite"/>
    </source>
</evidence>